<dbReference type="GeneID" id="19333180"/>
<proteinExistence type="predicted"/>
<dbReference type="KEGG" id="pfj:MYCFIDRAFT_174400"/>
<evidence type="ECO:0000313" key="1">
    <source>
        <dbReference type="EMBL" id="EME82884.1"/>
    </source>
</evidence>
<protein>
    <submittedName>
        <fullName evidence="1">Uncharacterized protein</fullName>
    </submittedName>
</protein>
<organism evidence="1 2">
    <name type="scientific">Pseudocercospora fijiensis (strain CIRAD86)</name>
    <name type="common">Black leaf streak disease fungus</name>
    <name type="synonym">Mycosphaerella fijiensis</name>
    <dbReference type="NCBI Taxonomy" id="383855"/>
    <lineage>
        <taxon>Eukaryota</taxon>
        <taxon>Fungi</taxon>
        <taxon>Dikarya</taxon>
        <taxon>Ascomycota</taxon>
        <taxon>Pezizomycotina</taxon>
        <taxon>Dothideomycetes</taxon>
        <taxon>Dothideomycetidae</taxon>
        <taxon>Mycosphaerellales</taxon>
        <taxon>Mycosphaerellaceae</taxon>
        <taxon>Pseudocercospora</taxon>
    </lineage>
</organism>
<name>M2ZV52_PSEFD</name>
<keyword evidence="2" id="KW-1185">Reference proteome</keyword>
<evidence type="ECO:0000313" key="2">
    <source>
        <dbReference type="Proteomes" id="UP000016932"/>
    </source>
</evidence>
<sequence>MWSDIEWLEEGGDWEEPTTCYTENLLALKQQGAATEIALLYDLSFLNPCRSLFQMRHAIISPDFNWHYI</sequence>
<dbReference type="VEuPathDB" id="FungiDB:MYCFIDRAFT_174400"/>
<dbReference type="RefSeq" id="XP_007926274.1">
    <property type="nucleotide sequence ID" value="XM_007928083.1"/>
</dbReference>
<dbReference type="HOGENOM" id="CLU_2777018_0_0_1"/>
<dbReference type="Proteomes" id="UP000016932">
    <property type="component" value="Unassembled WGS sequence"/>
</dbReference>
<gene>
    <name evidence="1" type="ORF">MYCFIDRAFT_174400</name>
</gene>
<dbReference type="EMBL" id="KB446558">
    <property type="protein sequence ID" value="EME82884.1"/>
    <property type="molecule type" value="Genomic_DNA"/>
</dbReference>
<dbReference type="AlphaFoldDB" id="M2ZV52"/>
<reference evidence="1 2" key="1">
    <citation type="journal article" date="2012" name="PLoS Pathog.">
        <title>Diverse lifestyles and strategies of plant pathogenesis encoded in the genomes of eighteen Dothideomycetes fungi.</title>
        <authorList>
            <person name="Ohm R.A."/>
            <person name="Feau N."/>
            <person name="Henrissat B."/>
            <person name="Schoch C.L."/>
            <person name="Horwitz B.A."/>
            <person name="Barry K.W."/>
            <person name="Condon B.J."/>
            <person name="Copeland A.C."/>
            <person name="Dhillon B."/>
            <person name="Glaser F."/>
            <person name="Hesse C.N."/>
            <person name="Kosti I."/>
            <person name="LaButti K."/>
            <person name="Lindquist E.A."/>
            <person name="Lucas S."/>
            <person name="Salamov A.A."/>
            <person name="Bradshaw R.E."/>
            <person name="Ciuffetti L."/>
            <person name="Hamelin R.C."/>
            <person name="Kema G.H.J."/>
            <person name="Lawrence C."/>
            <person name="Scott J.A."/>
            <person name="Spatafora J.W."/>
            <person name="Turgeon B.G."/>
            <person name="de Wit P.J.G.M."/>
            <person name="Zhong S."/>
            <person name="Goodwin S.B."/>
            <person name="Grigoriev I.V."/>
        </authorList>
    </citation>
    <scope>NUCLEOTIDE SEQUENCE [LARGE SCALE GENOMIC DNA]</scope>
    <source>
        <strain evidence="1 2">CIRAD86</strain>
    </source>
</reference>
<accession>M2ZV52</accession>